<evidence type="ECO:0000313" key="1">
    <source>
        <dbReference type="EMBL" id="JAA92342.1"/>
    </source>
</evidence>
<protein>
    <submittedName>
        <fullName evidence="1">Uncharacterized protein</fullName>
    </submittedName>
</protein>
<accession>S4Q087</accession>
<proteinExistence type="predicted"/>
<dbReference type="EMBL" id="GAIX01000218">
    <property type="protein sequence ID" value="JAA92342.1"/>
    <property type="molecule type" value="Transcribed_RNA"/>
</dbReference>
<sequence>MINYQLLNAHNTLSVEATLCLDLKNRTAKKPKCGYTIKRLCIIVKYPNFSRLVSSRWILNLFMVHNVAINYSNLYYGLLLVFRAPLNVALT</sequence>
<organism evidence="1">
    <name type="scientific">Pararge aegeria</name>
    <name type="common">speckled wood butterfly</name>
    <dbReference type="NCBI Taxonomy" id="116150"/>
    <lineage>
        <taxon>Eukaryota</taxon>
        <taxon>Metazoa</taxon>
        <taxon>Ecdysozoa</taxon>
        <taxon>Arthropoda</taxon>
        <taxon>Hexapoda</taxon>
        <taxon>Insecta</taxon>
        <taxon>Pterygota</taxon>
        <taxon>Neoptera</taxon>
        <taxon>Endopterygota</taxon>
        <taxon>Lepidoptera</taxon>
        <taxon>Glossata</taxon>
        <taxon>Ditrysia</taxon>
        <taxon>Papilionoidea</taxon>
        <taxon>Nymphalidae</taxon>
        <taxon>Satyrinae</taxon>
        <taxon>Satyrini</taxon>
        <taxon>Parargina</taxon>
        <taxon>Pararge</taxon>
    </lineage>
</organism>
<reference evidence="1" key="1">
    <citation type="journal article" date="2013" name="BMC Genomics">
        <title>Unscrambling butterfly oogenesis.</title>
        <authorList>
            <person name="Carter J.M."/>
            <person name="Baker S.C."/>
            <person name="Pink R."/>
            <person name="Carter D.R."/>
            <person name="Collins A."/>
            <person name="Tomlin J."/>
            <person name="Gibbs M."/>
            <person name="Breuker C.J."/>
        </authorList>
    </citation>
    <scope>NUCLEOTIDE SEQUENCE</scope>
    <source>
        <tissue evidence="1">Ovary</tissue>
    </source>
</reference>
<name>S4Q087_9NEOP</name>
<dbReference type="AlphaFoldDB" id="S4Q087"/>
<reference evidence="1" key="2">
    <citation type="submission" date="2013-05" db="EMBL/GenBank/DDBJ databases">
        <authorList>
            <person name="Carter J.-M."/>
            <person name="Baker S.C."/>
            <person name="Pink R."/>
            <person name="Carter D.R.F."/>
            <person name="Collins A."/>
            <person name="Tomlin J."/>
            <person name="Gibbs M."/>
            <person name="Breuker C.J."/>
        </authorList>
    </citation>
    <scope>NUCLEOTIDE SEQUENCE</scope>
    <source>
        <tissue evidence="1">Ovary</tissue>
    </source>
</reference>